<dbReference type="EMBL" id="PSZM01000043">
    <property type="protein sequence ID" value="PQL91008.1"/>
    <property type="molecule type" value="Genomic_DNA"/>
</dbReference>
<dbReference type="RefSeq" id="WP_105247277.1">
    <property type="nucleotide sequence ID" value="NZ_PSZM01000043.1"/>
</dbReference>
<gene>
    <name evidence="1" type="ORF">C4S77_09120</name>
</gene>
<comment type="caution">
    <text evidence="1">The sequence shown here is derived from an EMBL/GenBank/DDBJ whole genome shotgun (WGS) entry which is preliminary data.</text>
</comment>
<name>A0A2S8A8W6_9FLAO</name>
<dbReference type="AlphaFoldDB" id="A0A2S8A8W6"/>
<dbReference type="Proteomes" id="UP000238042">
    <property type="component" value="Unassembled WGS sequence"/>
</dbReference>
<keyword evidence="2" id="KW-1185">Reference proteome</keyword>
<evidence type="ECO:0000313" key="1">
    <source>
        <dbReference type="EMBL" id="PQL91008.1"/>
    </source>
</evidence>
<reference evidence="1 2" key="1">
    <citation type="submission" date="2018-02" db="EMBL/GenBank/DDBJ databases">
        <title>Genome sequences of Apibacter spp., gut symbionts of Asian honey bees.</title>
        <authorList>
            <person name="Kwong W.K."/>
            <person name="Steele M.I."/>
            <person name="Moran N.A."/>
        </authorList>
    </citation>
    <scope>NUCLEOTIDE SEQUENCE [LARGE SCALE GENOMIC DNA]</scope>
    <source>
        <strain evidence="2">wkB301</strain>
    </source>
</reference>
<organism evidence="1 2">
    <name type="scientific">Apibacter adventoris</name>
    <dbReference type="NCBI Taxonomy" id="1679466"/>
    <lineage>
        <taxon>Bacteria</taxon>
        <taxon>Pseudomonadati</taxon>
        <taxon>Bacteroidota</taxon>
        <taxon>Flavobacteriia</taxon>
        <taxon>Flavobacteriales</taxon>
        <taxon>Weeksellaceae</taxon>
        <taxon>Apibacter</taxon>
    </lineage>
</organism>
<proteinExistence type="predicted"/>
<protein>
    <submittedName>
        <fullName evidence="1">Uncharacterized protein</fullName>
    </submittedName>
</protein>
<evidence type="ECO:0000313" key="2">
    <source>
        <dbReference type="Proteomes" id="UP000238042"/>
    </source>
</evidence>
<sequence length="60" mass="7317">MKKPENFKNAYYRKIPAYFNLETDELIGRNWFYDLLIEINVFVDAKILMLEEFPILIKED</sequence>
<accession>A0A2S8A8W6</accession>